<dbReference type="InterPro" id="IPR051924">
    <property type="entry name" value="GST_Kappa/NadH"/>
</dbReference>
<dbReference type="OMA" id="FNHIYRF"/>
<dbReference type="OrthoDB" id="4664297at2759"/>
<dbReference type="STRING" id="441959.B8ME30"/>
<keyword evidence="2 4" id="KW-0808">Transferase</keyword>
<feature type="active site" description="Nucleophile" evidence="5">
    <location>
        <position position="13"/>
    </location>
</feature>
<comment type="catalytic activity">
    <reaction evidence="3 4">
        <text>RX + glutathione = an S-substituted glutathione + a halide anion + H(+)</text>
        <dbReference type="Rhea" id="RHEA:16437"/>
        <dbReference type="ChEBI" id="CHEBI:15378"/>
        <dbReference type="ChEBI" id="CHEBI:16042"/>
        <dbReference type="ChEBI" id="CHEBI:17792"/>
        <dbReference type="ChEBI" id="CHEBI:57925"/>
        <dbReference type="ChEBI" id="CHEBI:90779"/>
        <dbReference type="EC" id="2.5.1.18"/>
    </reaction>
</comment>
<dbReference type="InterPro" id="IPR036249">
    <property type="entry name" value="Thioredoxin-like_sf"/>
</dbReference>
<feature type="domain" description="DSBA-like thioredoxin" evidence="6">
    <location>
        <begin position="5"/>
        <end position="213"/>
    </location>
</feature>
<dbReference type="GeneID" id="8104064"/>
<organism evidence="7 8">
    <name type="scientific">Talaromyces stipitatus (strain ATCC 10500 / CBS 375.48 / QM 6759 / NRRL 1006)</name>
    <name type="common">Penicillium stipitatum</name>
    <dbReference type="NCBI Taxonomy" id="441959"/>
    <lineage>
        <taxon>Eukaryota</taxon>
        <taxon>Fungi</taxon>
        <taxon>Dikarya</taxon>
        <taxon>Ascomycota</taxon>
        <taxon>Pezizomycotina</taxon>
        <taxon>Eurotiomycetes</taxon>
        <taxon>Eurotiomycetidae</taxon>
        <taxon>Eurotiales</taxon>
        <taxon>Trichocomaceae</taxon>
        <taxon>Talaromyces</taxon>
        <taxon>Talaromyces sect. Talaromyces</taxon>
    </lineage>
</organism>
<reference evidence="8" key="1">
    <citation type="journal article" date="2015" name="Genome Announc.">
        <title>Genome sequence of the AIDS-associated pathogen Penicillium marneffei (ATCC18224) and its near taxonomic relative Talaromyces stipitatus (ATCC10500).</title>
        <authorList>
            <person name="Nierman W.C."/>
            <person name="Fedorova-Abrams N.D."/>
            <person name="Andrianopoulos A."/>
        </authorList>
    </citation>
    <scope>NUCLEOTIDE SEQUENCE [LARGE SCALE GENOMIC DNA]</scope>
    <source>
        <strain evidence="8">ATCC 10500 / CBS 375.48 / QM 6759 / NRRL 1006</strain>
    </source>
</reference>
<dbReference type="InterPro" id="IPR001853">
    <property type="entry name" value="DSBA-like_thioredoxin_dom"/>
</dbReference>
<dbReference type="PhylomeDB" id="B8ME30"/>
<dbReference type="PANTHER" id="PTHR42943">
    <property type="entry name" value="GLUTATHIONE S-TRANSFERASE KAPPA"/>
    <property type="match status" value="1"/>
</dbReference>
<gene>
    <name evidence="7" type="ORF">TSTA_012160</name>
</gene>
<keyword evidence="8" id="KW-1185">Reference proteome</keyword>
<dbReference type="EMBL" id="EQ962656">
    <property type="protein sequence ID" value="EED16107.1"/>
    <property type="molecule type" value="Genomic_DNA"/>
</dbReference>
<dbReference type="AlphaFoldDB" id="B8ME30"/>
<dbReference type="HOGENOM" id="CLU_069253_1_0_1"/>
<evidence type="ECO:0000256" key="3">
    <source>
        <dbReference type="ARBA" id="ARBA00047960"/>
    </source>
</evidence>
<dbReference type="InParanoid" id="B8ME30"/>
<dbReference type="RefSeq" id="XP_002483341.1">
    <property type="nucleotide sequence ID" value="XM_002483296.1"/>
</dbReference>
<dbReference type="GO" id="GO:0005739">
    <property type="term" value="C:mitochondrion"/>
    <property type="evidence" value="ECO:0007669"/>
    <property type="project" value="TreeGrafter"/>
</dbReference>
<dbReference type="VEuPathDB" id="FungiDB:TSTA_012160"/>
<evidence type="ECO:0000259" key="6">
    <source>
        <dbReference type="Pfam" id="PF01323"/>
    </source>
</evidence>
<evidence type="ECO:0000256" key="1">
    <source>
        <dbReference type="ARBA" id="ARBA00006494"/>
    </source>
</evidence>
<protein>
    <recommendedName>
        <fullName evidence="4">Glutathione S-transferase kappa</fullName>
        <ecNumber evidence="4">2.5.1.18</ecNumber>
    </recommendedName>
</protein>
<dbReference type="SUPFAM" id="SSF52833">
    <property type="entry name" value="Thioredoxin-like"/>
    <property type="match status" value="1"/>
</dbReference>
<dbReference type="GO" id="GO:0005777">
    <property type="term" value="C:peroxisome"/>
    <property type="evidence" value="ECO:0007669"/>
    <property type="project" value="TreeGrafter"/>
</dbReference>
<dbReference type="GO" id="GO:0004602">
    <property type="term" value="F:glutathione peroxidase activity"/>
    <property type="evidence" value="ECO:0007669"/>
    <property type="project" value="TreeGrafter"/>
</dbReference>
<dbReference type="GO" id="GO:0006749">
    <property type="term" value="P:glutathione metabolic process"/>
    <property type="evidence" value="ECO:0007669"/>
    <property type="project" value="TreeGrafter"/>
</dbReference>
<dbReference type="PANTHER" id="PTHR42943:SF13">
    <property type="entry name" value="GLUTATHIONE S-TRANSFERASE KAPPA-RELATED"/>
    <property type="match status" value="1"/>
</dbReference>
<sequence length="231" mass="26718">MGGIIHAYYDCVSPYSYFAFVHLQRVRDKLASYGVTVESHPIFLGGIMDRSGNTPPWKVPAKAKLGQLELARGIKYWNVEPFTQPDFFPILTIFPQRALTYIKHTYPLTQFEKILDLYWQWFFYQHLNISKPDVLRQLLVSPAAGFSVEQADEIVTAAMDKKWKDALTAKTQEAIDRGAYGAPFFWVVKSEGGKVLGEEPFFGSDRFHQIWDFLELQWEDFKLLPRIEAKL</sequence>
<dbReference type="PIRSF" id="PIRSF006386">
    <property type="entry name" value="HCCAis_GSTk"/>
    <property type="match status" value="1"/>
</dbReference>
<dbReference type="Gene3D" id="3.40.30.10">
    <property type="entry name" value="Glutaredoxin"/>
    <property type="match status" value="1"/>
</dbReference>
<evidence type="ECO:0000256" key="2">
    <source>
        <dbReference type="ARBA" id="ARBA00022679"/>
    </source>
</evidence>
<dbReference type="GO" id="GO:0004364">
    <property type="term" value="F:glutathione transferase activity"/>
    <property type="evidence" value="ECO:0007669"/>
    <property type="project" value="UniProtKB-UniRule"/>
</dbReference>
<dbReference type="InterPro" id="IPR014440">
    <property type="entry name" value="HCCAis_GSTk"/>
</dbReference>
<dbReference type="Proteomes" id="UP000001745">
    <property type="component" value="Unassembled WGS sequence"/>
</dbReference>
<dbReference type="FunFam" id="3.40.30.10:FF:000096">
    <property type="entry name" value="Glutathione S-transferase kappa"/>
    <property type="match status" value="1"/>
</dbReference>
<evidence type="ECO:0000256" key="4">
    <source>
        <dbReference type="PIRNR" id="PIRNR006386"/>
    </source>
</evidence>
<dbReference type="EC" id="2.5.1.18" evidence="4"/>
<accession>B8ME30</accession>
<evidence type="ECO:0000313" key="8">
    <source>
        <dbReference type="Proteomes" id="UP000001745"/>
    </source>
</evidence>
<dbReference type="eggNOG" id="ENOG502RH77">
    <property type="taxonomic scope" value="Eukaryota"/>
</dbReference>
<proteinExistence type="inferred from homology"/>
<name>B8ME30_TALSN</name>
<evidence type="ECO:0000313" key="7">
    <source>
        <dbReference type="EMBL" id="EED16107.1"/>
    </source>
</evidence>
<dbReference type="Pfam" id="PF01323">
    <property type="entry name" value="DSBA"/>
    <property type="match status" value="1"/>
</dbReference>
<evidence type="ECO:0000256" key="5">
    <source>
        <dbReference type="PIRSR" id="PIRSR006386-1"/>
    </source>
</evidence>
<comment type="similarity">
    <text evidence="1 4">Belongs to the GST superfamily. Kappa family.</text>
</comment>